<accession>A0A0C3BPG8</accession>
<organism evidence="1 2">
    <name type="scientific">Piloderma croceum (strain F 1598)</name>
    <dbReference type="NCBI Taxonomy" id="765440"/>
    <lineage>
        <taxon>Eukaryota</taxon>
        <taxon>Fungi</taxon>
        <taxon>Dikarya</taxon>
        <taxon>Basidiomycota</taxon>
        <taxon>Agaricomycotina</taxon>
        <taxon>Agaricomycetes</taxon>
        <taxon>Agaricomycetidae</taxon>
        <taxon>Atheliales</taxon>
        <taxon>Atheliaceae</taxon>
        <taxon>Piloderma</taxon>
    </lineage>
</organism>
<protein>
    <submittedName>
        <fullName evidence="1">Uncharacterized protein</fullName>
    </submittedName>
</protein>
<gene>
    <name evidence="1" type="ORF">PILCRDRAFT_10596</name>
</gene>
<dbReference type="InParanoid" id="A0A0C3BPG8"/>
<dbReference type="STRING" id="765440.A0A0C3BPG8"/>
<keyword evidence="2" id="KW-1185">Reference proteome</keyword>
<sequence>MSKLYKHEFKLREAQAYEALEELCQNLQLHTHMYKYKNKNIVGQRANTRCQGIVNMVQAKVVASATKYNTARAALAKLSTHGSDKWRSRLLPLLQEDICPLNEGEINQSEGRRTLLWMRVSKKHYVLNEMRRVAAFFEWQAKWWEERKSLDLELSQEVHKGVLAYASKQAHIQRSLKSTFDHLWQSSDELIQLGIEADNDILNLEDAASADIFYVPVQDPLLA</sequence>
<dbReference type="EMBL" id="KN833011">
    <property type="protein sequence ID" value="KIM79182.1"/>
    <property type="molecule type" value="Genomic_DNA"/>
</dbReference>
<dbReference type="HOGENOM" id="CLU_003703_0_0_1"/>
<evidence type="ECO:0000313" key="2">
    <source>
        <dbReference type="Proteomes" id="UP000054166"/>
    </source>
</evidence>
<dbReference type="Proteomes" id="UP000054166">
    <property type="component" value="Unassembled WGS sequence"/>
</dbReference>
<proteinExistence type="predicted"/>
<reference evidence="2" key="2">
    <citation type="submission" date="2015-01" db="EMBL/GenBank/DDBJ databases">
        <title>Evolutionary Origins and Diversification of the Mycorrhizal Mutualists.</title>
        <authorList>
            <consortium name="DOE Joint Genome Institute"/>
            <consortium name="Mycorrhizal Genomics Consortium"/>
            <person name="Kohler A."/>
            <person name="Kuo A."/>
            <person name="Nagy L.G."/>
            <person name="Floudas D."/>
            <person name="Copeland A."/>
            <person name="Barry K.W."/>
            <person name="Cichocki N."/>
            <person name="Veneault-Fourrey C."/>
            <person name="LaButti K."/>
            <person name="Lindquist E.A."/>
            <person name="Lipzen A."/>
            <person name="Lundell T."/>
            <person name="Morin E."/>
            <person name="Murat C."/>
            <person name="Riley R."/>
            <person name="Ohm R."/>
            <person name="Sun H."/>
            <person name="Tunlid A."/>
            <person name="Henrissat B."/>
            <person name="Grigoriev I.V."/>
            <person name="Hibbett D.S."/>
            <person name="Martin F."/>
        </authorList>
    </citation>
    <scope>NUCLEOTIDE SEQUENCE [LARGE SCALE GENOMIC DNA]</scope>
    <source>
        <strain evidence="2">F 1598</strain>
    </source>
</reference>
<reference evidence="1 2" key="1">
    <citation type="submission" date="2014-04" db="EMBL/GenBank/DDBJ databases">
        <authorList>
            <consortium name="DOE Joint Genome Institute"/>
            <person name="Kuo A."/>
            <person name="Tarkka M."/>
            <person name="Buscot F."/>
            <person name="Kohler A."/>
            <person name="Nagy L.G."/>
            <person name="Floudas D."/>
            <person name="Copeland A."/>
            <person name="Barry K.W."/>
            <person name="Cichocki N."/>
            <person name="Veneault-Fourrey C."/>
            <person name="LaButti K."/>
            <person name="Lindquist E.A."/>
            <person name="Lipzen A."/>
            <person name="Lundell T."/>
            <person name="Morin E."/>
            <person name="Murat C."/>
            <person name="Sun H."/>
            <person name="Tunlid A."/>
            <person name="Henrissat B."/>
            <person name="Grigoriev I.V."/>
            <person name="Hibbett D.S."/>
            <person name="Martin F."/>
            <person name="Nordberg H.P."/>
            <person name="Cantor M.N."/>
            <person name="Hua S.X."/>
        </authorList>
    </citation>
    <scope>NUCLEOTIDE SEQUENCE [LARGE SCALE GENOMIC DNA]</scope>
    <source>
        <strain evidence="1 2">F 1598</strain>
    </source>
</reference>
<evidence type="ECO:0000313" key="1">
    <source>
        <dbReference type="EMBL" id="KIM79182.1"/>
    </source>
</evidence>
<dbReference type="AlphaFoldDB" id="A0A0C3BPG8"/>
<name>A0A0C3BPG8_PILCF</name>
<dbReference type="OrthoDB" id="2618192at2759"/>